<dbReference type="PROSITE" id="PS50931">
    <property type="entry name" value="HTH_LYSR"/>
    <property type="match status" value="1"/>
</dbReference>
<evidence type="ECO:0000256" key="2">
    <source>
        <dbReference type="ARBA" id="ARBA00023015"/>
    </source>
</evidence>
<gene>
    <name evidence="7" type="ORF">bsdE14_09310</name>
</gene>
<dbReference type="InterPro" id="IPR036388">
    <property type="entry name" value="WH-like_DNA-bd_sf"/>
</dbReference>
<evidence type="ECO:0000313" key="8">
    <source>
        <dbReference type="Proteomes" id="UP001208567"/>
    </source>
</evidence>
<keyword evidence="8" id="KW-1185">Reference proteome</keyword>
<evidence type="ECO:0000313" key="7">
    <source>
        <dbReference type="EMBL" id="GLC29521.1"/>
    </source>
</evidence>
<keyword evidence="3" id="KW-0238">DNA-binding</keyword>
<evidence type="ECO:0000256" key="1">
    <source>
        <dbReference type="ARBA" id="ARBA00009437"/>
    </source>
</evidence>
<dbReference type="InterPro" id="IPR050950">
    <property type="entry name" value="HTH-type_LysR_regulators"/>
</dbReference>
<dbReference type="EMBL" id="BRXR01000001">
    <property type="protein sequence ID" value="GLC29521.1"/>
    <property type="molecule type" value="Genomic_DNA"/>
</dbReference>
<dbReference type="Gene3D" id="1.10.10.10">
    <property type="entry name" value="Winged helix-like DNA-binding domain superfamily/Winged helix DNA-binding domain"/>
    <property type="match status" value="1"/>
</dbReference>
<evidence type="ECO:0000256" key="5">
    <source>
        <dbReference type="SAM" id="Phobius"/>
    </source>
</evidence>
<keyword evidence="2" id="KW-0805">Transcription regulation</keyword>
<dbReference type="Pfam" id="PF00126">
    <property type="entry name" value="HTH_1"/>
    <property type="match status" value="1"/>
</dbReference>
<dbReference type="Proteomes" id="UP001208567">
    <property type="component" value="Unassembled WGS sequence"/>
</dbReference>
<organism evidence="7 8">
    <name type="scientific">Clostridium omnivorum</name>
    <dbReference type="NCBI Taxonomy" id="1604902"/>
    <lineage>
        <taxon>Bacteria</taxon>
        <taxon>Bacillati</taxon>
        <taxon>Bacillota</taxon>
        <taxon>Clostridia</taxon>
        <taxon>Eubacteriales</taxon>
        <taxon>Clostridiaceae</taxon>
        <taxon>Clostridium</taxon>
    </lineage>
</organism>
<reference evidence="7 8" key="1">
    <citation type="journal article" date="2024" name="Int. J. Syst. Evol. Microbiol.">
        <title>Clostridium omnivorum sp. nov., isolated from anoxic soil under the treatment of reductive soil disinfestation.</title>
        <authorList>
            <person name="Ueki A."/>
            <person name="Tonouchi A."/>
            <person name="Kaku N."/>
            <person name="Honma S."/>
            <person name="Ueki K."/>
        </authorList>
    </citation>
    <scope>NUCLEOTIDE SEQUENCE [LARGE SCALE GENOMIC DNA]</scope>
    <source>
        <strain evidence="7 8">E14</strain>
    </source>
</reference>
<dbReference type="CDD" id="cd05466">
    <property type="entry name" value="PBP2_LTTR_substrate"/>
    <property type="match status" value="1"/>
</dbReference>
<accession>A0ABQ5N2V7</accession>
<dbReference type="InterPro" id="IPR000847">
    <property type="entry name" value="LysR_HTH_N"/>
</dbReference>
<dbReference type="Gene3D" id="3.40.190.290">
    <property type="match status" value="1"/>
</dbReference>
<evidence type="ECO:0000259" key="6">
    <source>
        <dbReference type="PROSITE" id="PS50931"/>
    </source>
</evidence>
<evidence type="ECO:0000256" key="4">
    <source>
        <dbReference type="ARBA" id="ARBA00023163"/>
    </source>
</evidence>
<dbReference type="InterPro" id="IPR005119">
    <property type="entry name" value="LysR_subst-bd"/>
</dbReference>
<dbReference type="PANTHER" id="PTHR30419:SF28">
    <property type="entry name" value="HTH-TYPE TRANSCRIPTIONAL REGULATOR BSDA"/>
    <property type="match status" value="1"/>
</dbReference>
<dbReference type="SUPFAM" id="SSF46785">
    <property type="entry name" value="Winged helix' DNA-binding domain"/>
    <property type="match status" value="1"/>
</dbReference>
<feature type="transmembrane region" description="Helical" evidence="5">
    <location>
        <begin position="226"/>
        <end position="246"/>
    </location>
</feature>
<evidence type="ECO:0000256" key="3">
    <source>
        <dbReference type="ARBA" id="ARBA00023125"/>
    </source>
</evidence>
<feature type="domain" description="HTH lysR-type" evidence="6">
    <location>
        <begin position="1"/>
        <end position="58"/>
    </location>
</feature>
<keyword evidence="5" id="KW-0812">Transmembrane</keyword>
<dbReference type="Pfam" id="PF03466">
    <property type="entry name" value="LysR_substrate"/>
    <property type="match status" value="1"/>
</dbReference>
<keyword evidence="5" id="KW-1133">Transmembrane helix</keyword>
<proteinExistence type="inferred from homology"/>
<dbReference type="InterPro" id="IPR036390">
    <property type="entry name" value="WH_DNA-bd_sf"/>
</dbReference>
<dbReference type="PRINTS" id="PR00039">
    <property type="entry name" value="HTHLYSR"/>
</dbReference>
<dbReference type="RefSeq" id="WP_264848813.1">
    <property type="nucleotide sequence ID" value="NZ_BRXR01000001.1"/>
</dbReference>
<sequence length="288" mass="32831">MDIKQLKYFLTIAEEEQITSAAKKLNMSQPPLSYQLKTLEDELGVRLVDRGSKKIHLTDAGQVLRNRAEQIVELTEVTYKELRDLSKGMQGTLSIGTVSSSGPTLFDKRLKIFHDVYPLVNFEIYEGNTYKIIEYLHNGLIQIGIVRTPFNMEGFDYILADPEPMVAVMSQTLDWDNKNEKISLLELKDKPLIVYRRFEALIKERCESAGFEPKFFCKNDDARTTLLWAASGLGIGIVPYSAINLVPNNNLKLKIIEDSFLQSQIAAIWIKDKYISTSAKHFLDIFRG</sequence>
<comment type="similarity">
    <text evidence="1">Belongs to the LysR transcriptional regulatory family.</text>
</comment>
<dbReference type="SUPFAM" id="SSF53850">
    <property type="entry name" value="Periplasmic binding protein-like II"/>
    <property type="match status" value="1"/>
</dbReference>
<dbReference type="PANTHER" id="PTHR30419">
    <property type="entry name" value="HTH-TYPE TRANSCRIPTIONAL REGULATOR YBHD"/>
    <property type="match status" value="1"/>
</dbReference>
<comment type="caution">
    <text evidence="7">The sequence shown here is derived from an EMBL/GenBank/DDBJ whole genome shotgun (WGS) entry which is preliminary data.</text>
</comment>
<keyword evidence="4" id="KW-0804">Transcription</keyword>
<keyword evidence="5" id="KW-0472">Membrane</keyword>
<protein>
    <submittedName>
        <fullName evidence="7">LysR family transcriptional regulator</fullName>
    </submittedName>
</protein>
<name>A0ABQ5N2V7_9CLOT</name>